<protein>
    <recommendedName>
        <fullName evidence="4">Flippase-like domain-containing protein</fullName>
    </recommendedName>
</protein>
<dbReference type="EMBL" id="CAKLPY010000002">
    <property type="protein sequence ID" value="CAH0996105.1"/>
    <property type="molecule type" value="Genomic_DNA"/>
</dbReference>
<comment type="caution">
    <text evidence="2">The sequence shown here is derived from an EMBL/GenBank/DDBJ whole genome shotgun (WGS) entry which is preliminary data.</text>
</comment>
<evidence type="ECO:0000256" key="1">
    <source>
        <dbReference type="SAM" id="Phobius"/>
    </source>
</evidence>
<feature type="transmembrane region" description="Helical" evidence="1">
    <location>
        <begin position="79"/>
        <end position="97"/>
    </location>
</feature>
<gene>
    <name evidence="2" type="ORF">EMA8858_02235</name>
</gene>
<feature type="transmembrane region" description="Helical" evidence="1">
    <location>
        <begin position="208"/>
        <end position="227"/>
    </location>
</feature>
<accession>A0ABM9AQM0</accession>
<keyword evidence="1" id="KW-0472">Membrane</keyword>
<feature type="transmembrane region" description="Helical" evidence="1">
    <location>
        <begin position="239"/>
        <end position="260"/>
    </location>
</feature>
<feature type="transmembrane region" description="Helical" evidence="1">
    <location>
        <begin position="38"/>
        <end position="59"/>
    </location>
</feature>
<evidence type="ECO:0008006" key="4">
    <source>
        <dbReference type="Google" id="ProtNLM"/>
    </source>
</evidence>
<feature type="transmembrane region" description="Helical" evidence="1">
    <location>
        <begin position="117"/>
        <end position="143"/>
    </location>
</feature>
<proteinExistence type="predicted"/>
<organism evidence="2 3">
    <name type="scientific">Emticicia aquatica</name>
    <dbReference type="NCBI Taxonomy" id="1681835"/>
    <lineage>
        <taxon>Bacteria</taxon>
        <taxon>Pseudomonadati</taxon>
        <taxon>Bacteroidota</taxon>
        <taxon>Cytophagia</taxon>
        <taxon>Cytophagales</taxon>
        <taxon>Leadbetterellaceae</taxon>
        <taxon>Emticicia</taxon>
    </lineage>
</organism>
<feature type="transmembrane region" description="Helical" evidence="1">
    <location>
        <begin position="280"/>
        <end position="307"/>
    </location>
</feature>
<keyword evidence="3" id="KW-1185">Reference proteome</keyword>
<sequence length="316" mass="36247">MWWIKTGIFLLVLFMLYNLVKTKIEHLSEFKQSFSPLFLAGNRLILIVIILFTPINWAFEAWKWQKLASKVEKISFWNAYKGVLIGLTFATATPMMIGDYAGKILMLKTDKRLQSVGAVLLGNSLQLYISLLFGTISYIFFVFWVKPSPIFIHIIIITFLLIFLVFGIFLGINLSNINQFLSRNKLFEYLKKYLGILENYTLAELRNLFIISTCRYIVFTFQFLLLFKIFQINLPNSVLLAGIGIIFLTKTLISILNALGDLSIRALTSIYYFSFFGANIASISSATFSIWLINVLFPILIGSLFILELKLKPKNT</sequence>
<reference evidence="2" key="1">
    <citation type="submission" date="2021-12" db="EMBL/GenBank/DDBJ databases">
        <authorList>
            <person name="Rodrigo-Torres L."/>
            <person name="Arahal R. D."/>
            <person name="Lucena T."/>
        </authorList>
    </citation>
    <scope>NUCLEOTIDE SEQUENCE</scope>
    <source>
        <strain evidence="2">CECT 8858</strain>
    </source>
</reference>
<evidence type="ECO:0000313" key="2">
    <source>
        <dbReference type="EMBL" id="CAH0996105.1"/>
    </source>
</evidence>
<keyword evidence="1" id="KW-0812">Transmembrane</keyword>
<feature type="transmembrane region" description="Helical" evidence="1">
    <location>
        <begin position="150"/>
        <end position="172"/>
    </location>
</feature>
<keyword evidence="1" id="KW-1133">Transmembrane helix</keyword>
<name>A0ABM9AQM0_9BACT</name>
<dbReference type="Proteomes" id="UP000837932">
    <property type="component" value="Unassembled WGS sequence"/>
</dbReference>
<evidence type="ECO:0000313" key="3">
    <source>
        <dbReference type="Proteomes" id="UP000837932"/>
    </source>
</evidence>